<comment type="caution">
    <text evidence="13">The sequence shown here is derived from an EMBL/GenBank/DDBJ whole genome shotgun (WGS) entry which is preliminary data.</text>
</comment>
<evidence type="ECO:0000256" key="12">
    <source>
        <dbReference type="PIRSR" id="PIRSR005639-2"/>
    </source>
</evidence>
<dbReference type="CDD" id="cd01749">
    <property type="entry name" value="GATase1_PB"/>
    <property type="match status" value="1"/>
</dbReference>
<evidence type="ECO:0000256" key="1">
    <source>
        <dbReference type="ARBA" id="ARBA00008345"/>
    </source>
</evidence>
<dbReference type="GO" id="GO:0006543">
    <property type="term" value="P:L-glutamine catabolic process"/>
    <property type="evidence" value="ECO:0007669"/>
    <property type="project" value="UniProtKB-UniRule"/>
</dbReference>
<dbReference type="OrthoDB" id="9810320at2"/>
<dbReference type="EC" id="4.3.3.6" evidence="10"/>
<feature type="binding site" evidence="10 12">
    <location>
        <begin position="46"/>
        <end position="48"/>
    </location>
    <ligand>
        <name>L-glutamine</name>
        <dbReference type="ChEBI" id="CHEBI:58359"/>
    </ligand>
</feature>
<evidence type="ECO:0000313" key="14">
    <source>
        <dbReference type="Proteomes" id="UP000050430"/>
    </source>
</evidence>
<organism evidence="13 14">
    <name type="scientific">Leptolinea tardivitalis</name>
    <dbReference type="NCBI Taxonomy" id="229920"/>
    <lineage>
        <taxon>Bacteria</taxon>
        <taxon>Bacillati</taxon>
        <taxon>Chloroflexota</taxon>
        <taxon>Anaerolineae</taxon>
        <taxon>Anaerolineales</taxon>
        <taxon>Anaerolineaceae</taxon>
        <taxon>Leptolinea</taxon>
    </lineage>
</organism>
<evidence type="ECO:0000256" key="9">
    <source>
        <dbReference type="ARBA" id="ARBA00064749"/>
    </source>
</evidence>
<protein>
    <recommendedName>
        <fullName evidence="10">Pyridoxal 5'-phosphate synthase subunit PdxT</fullName>
        <ecNumber evidence="10">4.3.3.6</ecNumber>
    </recommendedName>
    <alternativeName>
        <fullName evidence="10">Pdx2</fullName>
    </alternativeName>
    <alternativeName>
        <fullName evidence="10">Pyridoxal 5'-phosphate synthase glutaminase subunit</fullName>
        <ecNumber evidence="10">3.5.1.2</ecNumber>
    </alternativeName>
</protein>
<dbReference type="FunFam" id="3.40.50.880:FF:000010">
    <property type="entry name" value="uncharacterized protein LOC100176842 isoform X2"/>
    <property type="match status" value="1"/>
</dbReference>
<dbReference type="GO" id="GO:0008614">
    <property type="term" value="P:pyridoxine metabolic process"/>
    <property type="evidence" value="ECO:0007669"/>
    <property type="project" value="TreeGrafter"/>
</dbReference>
<feature type="binding site" evidence="10 12">
    <location>
        <begin position="137"/>
        <end position="138"/>
    </location>
    <ligand>
        <name>L-glutamine</name>
        <dbReference type="ChEBI" id="CHEBI:58359"/>
    </ligand>
</feature>
<evidence type="ECO:0000313" key="13">
    <source>
        <dbReference type="EMBL" id="KPL75126.1"/>
    </source>
</evidence>
<dbReference type="PROSITE" id="PS01236">
    <property type="entry name" value="PDXT_SNO_1"/>
    <property type="match status" value="1"/>
</dbReference>
<dbReference type="NCBIfam" id="TIGR03800">
    <property type="entry name" value="PLP_synth_Pdx2"/>
    <property type="match status" value="1"/>
</dbReference>
<dbReference type="GO" id="GO:1903600">
    <property type="term" value="C:glutaminase complex"/>
    <property type="evidence" value="ECO:0007669"/>
    <property type="project" value="TreeGrafter"/>
</dbReference>
<dbReference type="PANTHER" id="PTHR31559">
    <property type="entry name" value="PYRIDOXAL 5'-PHOSPHATE SYNTHASE SUBUNIT SNO"/>
    <property type="match status" value="1"/>
</dbReference>
<comment type="catalytic activity">
    <reaction evidence="6 10">
        <text>aldehydo-D-ribose 5-phosphate + D-glyceraldehyde 3-phosphate + L-glutamine = pyridoxal 5'-phosphate + L-glutamate + phosphate + 3 H2O + H(+)</text>
        <dbReference type="Rhea" id="RHEA:31507"/>
        <dbReference type="ChEBI" id="CHEBI:15377"/>
        <dbReference type="ChEBI" id="CHEBI:15378"/>
        <dbReference type="ChEBI" id="CHEBI:29985"/>
        <dbReference type="ChEBI" id="CHEBI:43474"/>
        <dbReference type="ChEBI" id="CHEBI:58273"/>
        <dbReference type="ChEBI" id="CHEBI:58359"/>
        <dbReference type="ChEBI" id="CHEBI:59776"/>
        <dbReference type="ChEBI" id="CHEBI:597326"/>
        <dbReference type="EC" id="4.3.3.6"/>
    </reaction>
</comment>
<evidence type="ECO:0000256" key="11">
    <source>
        <dbReference type="PIRSR" id="PIRSR005639-1"/>
    </source>
</evidence>
<dbReference type="GO" id="GO:0036381">
    <property type="term" value="F:pyridoxal 5'-phosphate synthase (glutamine hydrolysing) activity"/>
    <property type="evidence" value="ECO:0007669"/>
    <property type="project" value="UniProtKB-UniRule"/>
</dbReference>
<keyword evidence="4 10" id="KW-0315">Glutamine amidotransferase</keyword>
<comment type="similarity">
    <text evidence="1 10">Belongs to the glutaminase PdxT/SNO family.</text>
</comment>
<dbReference type="Gene3D" id="3.40.50.880">
    <property type="match status" value="1"/>
</dbReference>
<feature type="active site" description="Charge relay system" evidence="10 11">
    <location>
        <position position="180"/>
    </location>
</feature>
<evidence type="ECO:0000256" key="5">
    <source>
        <dbReference type="ARBA" id="ARBA00023239"/>
    </source>
</evidence>
<evidence type="ECO:0000256" key="8">
    <source>
        <dbReference type="ARBA" id="ARBA00054599"/>
    </source>
</evidence>
<dbReference type="EC" id="3.5.1.2" evidence="10"/>
<dbReference type="GO" id="GO:0004359">
    <property type="term" value="F:glutaminase activity"/>
    <property type="evidence" value="ECO:0007669"/>
    <property type="project" value="UniProtKB-UniRule"/>
</dbReference>
<dbReference type="PATRIC" id="fig|229920.5.peg.3224"/>
<feature type="binding site" evidence="10 12">
    <location>
        <position position="103"/>
    </location>
    <ligand>
        <name>L-glutamine</name>
        <dbReference type="ChEBI" id="CHEBI:58359"/>
    </ligand>
</feature>
<evidence type="ECO:0000256" key="10">
    <source>
        <dbReference type="HAMAP-Rule" id="MF_01615"/>
    </source>
</evidence>
<evidence type="ECO:0000256" key="4">
    <source>
        <dbReference type="ARBA" id="ARBA00022962"/>
    </source>
</evidence>
<dbReference type="PROSITE" id="PS51130">
    <property type="entry name" value="PDXT_SNO_2"/>
    <property type="match status" value="1"/>
</dbReference>
<dbReference type="GO" id="GO:0016740">
    <property type="term" value="F:transferase activity"/>
    <property type="evidence" value="ECO:0007669"/>
    <property type="project" value="UniProtKB-KW"/>
</dbReference>
<comment type="subunit">
    <text evidence="9 10">In the presence of PdxS, forms a dodecamer of heterodimers. Only shows activity in the heterodimer.</text>
</comment>
<dbReference type="Pfam" id="PF01174">
    <property type="entry name" value="SNO"/>
    <property type="match status" value="1"/>
</dbReference>
<evidence type="ECO:0000256" key="6">
    <source>
        <dbReference type="ARBA" id="ARBA00047992"/>
    </source>
</evidence>
<feature type="active site" description="Nucleophile" evidence="10 11">
    <location>
        <position position="77"/>
    </location>
</feature>
<feature type="active site" description="Charge relay system" evidence="10 11">
    <location>
        <position position="182"/>
    </location>
</feature>
<dbReference type="Proteomes" id="UP000050430">
    <property type="component" value="Unassembled WGS sequence"/>
</dbReference>
<accession>A0A0P6WY53</accession>
<dbReference type="InterPro" id="IPR021196">
    <property type="entry name" value="PdxT/SNO_CS"/>
</dbReference>
<dbReference type="SUPFAM" id="SSF52317">
    <property type="entry name" value="Class I glutamine amidotransferase-like"/>
    <property type="match status" value="1"/>
</dbReference>
<keyword evidence="14" id="KW-1185">Reference proteome</keyword>
<evidence type="ECO:0000256" key="2">
    <source>
        <dbReference type="ARBA" id="ARBA00022801"/>
    </source>
</evidence>
<dbReference type="PROSITE" id="PS51273">
    <property type="entry name" value="GATASE_TYPE_1"/>
    <property type="match status" value="1"/>
</dbReference>
<comment type="function">
    <text evidence="8 10">Catalyzes the hydrolysis of glutamine to glutamate and ammonia as part of the biosynthesis of pyridoxal 5'-phosphate. The resulting ammonia molecule is channeled to the active site of PdxS.</text>
</comment>
<name>A0A0P6WY53_9CHLR</name>
<keyword evidence="3 10" id="KW-0663">Pyridoxal phosphate</keyword>
<dbReference type="EMBL" id="LGCK01000001">
    <property type="protein sequence ID" value="KPL75126.1"/>
    <property type="molecule type" value="Genomic_DNA"/>
</dbReference>
<evidence type="ECO:0000256" key="7">
    <source>
        <dbReference type="ARBA" id="ARBA00049534"/>
    </source>
</evidence>
<reference evidence="13 14" key="1">
    <citation type="submission" date="2015-07" db="EMBL/GenBank/DDBJ databases">
        <title>Genome sequence of Leptolinea tardivitalis DSM 16556.</title>
        <authorList>
            <person name="Hemp J."/>
            <person name="Ward L.M."/>
            <person name="Pace L.A."/>
            <person name="Fischer W.W."/>
        </authorList>
    </citation>
    <scope>NUCLEOTIDE SEQUENCE [LARGE SCALE GENOMIC DNA]</scope>
    <source>
        <strain evidence="13 14">YMTK-2</strain>
    </source>
</reference>
<dbReference type="GO" id="GO:0042823">
    <property type="term" value="P:pyridoxal phosphate biosynthetic process"/>
    <property type="evidence" value="ECO:0007669"/>
    <property type="project" value="UniProtKB-UniRule"/>
</dbReference>
<dbReference type="RefSeq" id="WP_062420663.1">
    <property type="nucleotide sequence ID" value="NZ_BBYA01000003.1"/>
</dbReference>
<dbReference type="STRING" id="229920.ADM99_00465"/>
<dbReference type="GO" id="GO:0005829">
    <property type="term" value="C:cytosol"/>
    <property type="evidence" value="ECO:0007669"/>
    <property type="project" value="TreeGrafter"/>
</dbReference>
<gene>
    <name evidence="10" type="primary">pdxT</name>
    <name evidence="13" type="ORF">ADM99_00465</name>
</gene>
<keyword evidence="2 10" id="KW-0378">Hydrolase</keyword>
<comment type="pathway">
    <text evidence="10">Cofactor biosynthesis; pyridoxal 5'-phosphate biosynthesis.</text>
</comment>
<dbReference type="InterPro" id="IPR029062">
    <property type="entry name" value="Class_I_gatase-like"/>
</dbReference>
<dbReference type="HAMAP" id="MF_01615">
    <property type="entry name" value="PdxT"/>
    <property type="match status" value="1"/>
</dbReference>
<keyword evidence="13" id="KW-0808">Transferase</keyword>
<dbReference type="PIRSF" id="PIRSF005639">
    <property type="entry name" value="Glut_amidoT_SNO"/>
    <property type="match status" value="1"/>
</dbReference>
<sequence>MKIGVLALQGDFAEHQTTLQKLGIETIQVRLPGDLDGLNGLIIPGGESTTIGKLAVAFNLMEPLREFAKTKAIWGTCAGAIFLSKDARRKQPLLAVMDIVVERNAFGRQVDSFEIDLEIPALKSVDPDGHPYHAVFIRAPLIQEVHAPAEVLSRLPESSIKGGGRIVAARQGRLLATSFHPELTEDDRFHRYFVEMAK</sequence>
<proteinExistence type="inferred from homology"/>
<keyword evidence="5 10" id="KW-0456">Lyase</keyword>
<comment type="catalytic activity">
    <reaction evidence="7 10">
        <text>L-glutamine + H2O = L-glutamate + NH4(+)</text>
        <dbReference type="Rhea" id="RHEA:15889"/>
        <dbReference type="ChEBI" id="CHEBI:15377"/>
        <dbReference type="ChEBI" id="CHEBI:28938"/>
        <dbReference type="ChEBI" id="CHEBI:29985"/>
        <dbReference type="ChEBI" id="CHEBI:58359"/>
        <dbReference type="EC" id="3.5.1.2"/>
    </reaction>
</comment>
<dbReference type="InterPro" id="IPR002161">
    <property type="entry name" value="PdxT/SNO"/>
</dbReference>
<dbReference type="AlphaFoldDB" id="A0A0P6WY53"/>
<evidence type="ECO:0000256" key="3">
    <source>
        <dbReference type="ARBA" id="ARBA00022898"/>
    </source>
</evidence>
<dbReference type="PANTHER" id="PTHR31559:SF0">
    <property type="entry name" value="PYRIDOXAL 5'-PHOSPHATE SYNTHASE SUBUNIT SNO1-RELATED"/>
    <property type="match status" value="1"/>
</dbReference>
<dbReference type="UniPathway" id="UPA00245"/>